<sequence length="130" mass="14449">MEHPRLEPGSLASELLPHLPSLSDEPYVSRRITSVPPNASNATYDKDQGSSEKRKCSFHVNSLARGLRSRLDVSQMSESESRSLQEGAIDVVSNRTINDRLFAHNINSDKLLMIQSTRDASCYEGKATVF</sequence>
<name>A0A183VGJ8_TOXCA</name>
<evidence type="ECO:0000313" key="4">
    <source>
        <dbReference type="WBParaSite" id="TCNE_0001987201-mRNA-1"/>
    </source>
</evidence>
<evidence type="ECO:0000256" key="1">
    <source>
        <dbReference type="SAM" id="MobiDB-lite"/>
    </source>
</evidence>
<gene>
    <name evidence="2" type="ORF">TCNE_LOCUS19868</name>
</gene>
<dbReference type="AlphaFoldDB" id="A0A183VGJ8"/>
<feature type="compositionally biased region" description="Polar residues" evidence="1">
    <location>
        <begin position="31"/>
        <end position="43"/>
    </location>
</feature>
<protein>
    <submittedName>
        <fullName evidence="4">Pecanex-like protein</fullName>
    </submittedName>
</protein>
<feature type="region of interest" description="Disordered" evidence="1">
    <location>
        <begin position="1"/>
        <end position="56"/>
    </location>
</feature>
<dbReference type="WBParaSite" id="TCNE_0001987201-mRNA-1">
    <property type="protein sequence ID" value="TCNE_0001987201-mRNA-1"/>
    <property type="gene ID" value="TCNE_0001987201"/>
</dbReference>
<proteinExistence type="predicted"/>
<dbReference type="EMBL" id="UYWY01027643">
    <property type="protein sequence ID" value="VDM51189.1"/>
    <property type="molecule type" value="Genomic_DNA"/>
</dbReference>
<dbReference type="Proteomes" id="UP000050794">
    <property type="component" value="Unassembled WGS sequence"/>
</dbReference>
<evidence type="ECO:0000313" key="2">
    <source>
        <dbReference type="EMBL" id="VDM51189.1"/>
    </source>
</evidence>
<keyword evidence="3" id="KW-1185">Reference proteome</keyword>
<evidence type="ECO:0000313" key="3">
    <source>
        <dbReference type="Proteomes" id="UP000050794"/>
    </source>
</evidence>
<accession>A0A183VGJ8</accession>
<reference evidence="2 3" key="2">
    <citation type="submission" date="2018-11" db="EMBL/GenBank/DDBJ databases">
        <authorList>
            <consortium name="Pathogen Informatics"/>
        </authorList>
    </citation>
    <scope>NUCLEOTIDE SEQUENCE [LARGE SCALE GENOMIC DNA]</scope>
</reference>
<organism evidence="3 4">
    <name type="scientific">Toxocara canis</name>
    <name type="common">Canine roundworm</name>
    <dbReference type="NCBI Taxonomy" id="6265"/>
    <lineage>
        <taxon>Eukaryota</taxon>
        <taxon>Metazoa</taxon>
        <taxon>Ecdysozoa</taxon>
        <taxon>Nematoda</taxon>
        <taxon>Chromadorea</taxon>
        <taxon>Rhabditida</taxon>
        <taxon>Spirurina</taxon>
        <taxon>Ascaridomorpha</taxon>
        <taxon>Ascaridoidea</taxon>
        <taxon>Toxocaridae</taxon>
        <taxon>Toxocara</taxon>
    </lineage>
</organism>
<reference evidence="4" key="1">
    <citation type="submission" date="2016-06" db="UniProtKB">
        <authorList>
            <consortium name="WormBaseParasite"/>
        </authorList>
    </citation>
    <scope>IDENTIFICATION</scope>
</reference>
<feature type="compositionally biased region" description="Basic and acidic residues" evidence="1">
    <location>
        <begin position="44"/>
        <end position="55"/>
    </location>
</feature>